<reference evidence="2" key="1">
    <citation type="journal article" date="2021" name="ISME J.">
        <title>Evolutionary origin and ecological implication of a unique nif island in free-living Bradyrhizobium lineages.</title>
        <authorList>
            <person name="Tao J."/>
        </authorList>
    </citation>
    <scope>NUCLEOTIDE SEQUENCE [LARGE SCALE GENOMIC DNA]</scope>
    <source>
        <strain evidence="2">SZCCT0434</strain>
    </source>
</reference>
<dbReference type="Proteomes" id="UP001315278">
    <property type="component" value="Unassembled WGS sequence"/>
</dbReference>
<dbReference type="RefSeq" id="WP_212495386.1">
    <property type="nucleotide sequence ID" value="NZ_JAFCJH010000076.1"/>
</dbReference>
<dbReference type="EMBL" id="JAFCJH010000076">
    <property type="protein sequence ID" value="MBR0801287.1"/>
    <property type="molecule type" value="Genomic_DNA"/>
</dbReference>
<proteinExistence type="predicted"/>
<comment type="caution">
    <text evidence="1">The sequence shown here is derived from an EMBL/GenBank/DDBJ whole genome shotgun (WGS) entry which is preliminary data.</text>
</comment>
<protein>
    <submittedName>
        <fullName evidence="1">Uncharacterized protein</fullName>
    </submittedName>
</protein>
<keyword evidence="2" id="KW-1185">Reference proteome</keyword>
<name>A0ABS5FWW5_9BRAD</name>
<organism evidence="1 2">
    <name type="scientific">Bradyrhizobium jicamae</name>
    <dbReference type="NCBI Taxonomy" id="280332"/>
    <lineage>
        <taxon>Bacteria</taxon>
        <taxon>Pseudomonadati</taxon>
        <taxon>Pseudomonadota</taxon>
        <taxon>Alphaproteobacteria</taxon>
        <taxon>Hyphomicrobiales</taxon>
        <taxon>Nitrobacteraceae</taxon>
        <taxon>Bradyrhizobium</taxon>
    </lineage>
</organism>
<gene>
    <name evidence="1" type="ORF">JQ615_38670</name>
</gene>
<evidence type="ECO:0000313" key="2">
    <source>
        <dbReference type="Proteomes" id="UP001315278"/>
    </source>
</evidence>
<evidence type="ECO:0000313" key="1">
    <source>
        <dbReference type="EMBL" id="MBR0801287.1"/>
    </source>
</evidence>
<accession>A0ABS5FWW5</accession>
<sequence length="57" mass="6650">MGDIREFLIRSSHKVIGHYQFLLETATSNAERQRYRSRIEEETRLLDALTVEAKQAA</sequence>